<accession>A0A8H4F0X2</accession>
<proteinExistence type="predicted"/>
<feature type="transmembrane region" description="Helical" evidence="2">
    <location>
        <begin position="331"/>
        <end position="350"/>
    </location>
</feature>
<feature type="transmembrane region" description="Helical" evidence="2">
    <location>
        <begin position="154"/>
        <end position="174"/>
    </location>
</feature>
<feature type="transmembrane region" description="Helical" evidence="2">
    <location>
        <begin position="290"/>
        <end position="310"/>
    </location>
</feature>
<keyword evidence="1" id="KW-0175">Coiled coil</keyword>
<dbReference type="EMBL" id="JAAECE010000005">
    <property type="protein sequence ID" value="KAF1800914.1"/>
    <property type="molecule type" value="Genomic_DNA"/>
</dbReference>
<evidence type="ECO:0000256" key="2">
    <source>
        <dbReference type="SAM" id="Phobius"/>
    </source>
</evidence>
<organism evidence="3 4">
    <name type="scientific">Mucor circinelloides f. lusitanicus</name>
    <name type="common">Mucor racemosus var. lusitanicus</name>
    <dbReference type="NCBI Taxonomy" id="29924"/>
    <lineage>
        <taxon>Eukaryota</taxon>
        <taxon>Fungi</taxon>
        <taxon>Fungi incertae sedis</taxon>
        <taxon>Mucoromycota</taxon>
        <taxon>Mucoromycotina</taxon>
        <taxon>Mucoromycetes</taxon>
        <taxon>Mucorales</taxon>
        <taxon>Mucorineae</taxon>
        <taxon>Mucoraceae</taxon>
        <taxon>Mucor</taxon>
    </lineage>
</organism>
<feature type="coiled-coil region" evidence="1">
    <location>
        <begin position="226"/>
        <end position="253"/>
    </location>
</feature>
<feature type="transmembrane region" description="Helical" evidence="2">
    <location>
        <begin position="62"/>
        <end position="84"/>
    </location>
</feature>
<evidence type="ECO:0000313" key="4">
    <source>
        <dbReference type="Proteomes" id="UP000469890"/>
    </source>
</evidence>
<evidence type="ECO:0000313" key="3">
    <source>
        <dbReference type="EMBL" id="KAF1800914.1"/>
    </source>
</evidence>
<keyword evidence="2" id="KW-1133">Transmembrane helix</keyword>
<sequence>MPNGSLRSPTRPAEVSASYLLFLHGYRISKVRWGTHIEFLRQLSLMCKITDYDDDAFNATTIFTVVIIAVSTLYSLYHIFWVHLPSLPRSRRAIGPFNALILLYLISTFFASFTFSLMNAGRIWAAFGVFHNLFEIALLSHIMLRQKSLLERNFVSVCFVYLLLTMFAVIVLPWPLDALFFKFQGLATDFALSIDLGRLYYHNKGLHKKASVGTLVATTDDDCESVDDYTRECDQLVQQLQQQQKELNDDSSKKLKYQVMVAPHSNVAIIYIAAALHAIGNALVTFTNHFHMWVIFQFIYGISFPMYAYYCIAEPNASRISWYKVDYAKEVLVMVSGITLAGLSIVVGVYNADIHH</sequence>
<dbReference type="AlphaFoldDB" id="A0A8H4F0X2"/>
<comment type="caution">
    <text evidence="3">The sequence shown here is derived from an EMBL/GenBank/DDBJ whole genome shotgun (WGS) entry which is preliminary data.</text>
</comment>
<feature type="transmembrane region" description="Helical" evidence="2">
    <location>
        <begin position="123"/>
        <end position="142"/>
    </location>
</feature>
<gene>
    <name evidence="3" type="ORF">FB192DRAFT_1382983</name>
</gene>
<keyword evidence="2" id="KW-0472">Membrane</keyword>
<dbReference type="Proteomes" id="UP000469890">
    <property type="component" value="Unassembled WGS sequence"/>
</dbReference>
<keyword evidence="2" id="KW-0812">Transmembrane</keyword>
<evidence type="ECO:0000256" key="1">
    <source>
        <dbReference type="SAM" id="Coils"/>
    </source>
</evidence>
<feature type="transmembrane region" description="Helical" evidence="2">
    <location>
        <begin position="261"/>
        <end position="284"/>
    </location>
</feature>
<protein>
    <submittedName>
        <fullName evidence="3">Uncharacterized protein</fullName>
    </submittedName>
</protein>
<name>A0A8H4F0X2_MUCCL</name>
<feature type="transmembrane region" description="Helical" evidence="2">
    <location>
        <begin position="96"/>
        <end position="117"/>
    </location>
</feature>
<reference evidence="3 4" key="1">
    <citation type="submission" date="2019-09" db="EMBL/GenBank/DDBJ databases">
        <authorList>
            <consortium name="DOE Joint Genome Institute"/>
            <person name="Mondo S.J."/>
            <person name="Navarro-Mendoza M.I."/>
            <person name="Perez-Arques C."/>
            <person name="Panchal S."/>
            <person name="Nicolas F.E."/>
            <person name="Ganguly P."/>
            <person name="Pangilinan J."/>
            <person name="Grigoriev I."/>
            <person name="Heitman J."/>
            <person name="Sanya K."/>
            <person name="Garre V."/>
        </authorList>
    </citation>
    <scope>NUCLEOTIDE SEQUENCE [LARGE SCALE GENOMIC DNA]</scope>
    <source>
        <strain evidence="3 4">MU402</strain>
    </source>
</reference>